<proteinExistence type="predicted"/>
<organism evidence="1 2">
    <name type="scientific">Trichinella nelsoni</name>
    <dbReference type="NCBI Taxonomy" id="6336"/>
    <lineage>
        <taxon>Eukaryota</taxon>
        <taxon>Metazoa</taxon>
        <taxon>Ecdysozoa</taxon>
        <taxon>Nematoda</taxon>
        <taxon>Enoplea</taxon>
        <taxon>Dorylaimia</taxon>
        <taxon>Trichinellida</taxon>
        <taxon>Trichinellidae</taxon>
        <taxon>Trichinella</taxon>
    </lineage>
</organism>
<reference evidence="1 2" key="1">
    <citation type="submission" date="2015-01" db="EMBL/GenBank/DDBJ databases">
        <title>Evolution of Trichinella species and genotypes.</title>
        <authorList>
            <person name="Korhonen P.K."/>
            <person name="Edoardo P."/>
            <person name="Giuseppe L.R."/>
            <person name="Gasser R.B."/>
        </authorList>
    </citation>
    <scope>NUCLEOTIDE SEQUENCE [LARGE SCALE GENOMIC DNA]</scope>
    <source>
        <strain evidence="1">ISS37</strain>
    </source>
</reference>
<evidence type="ECO:0000313" key="2">
    <source>
        <dbReference type="Proteomes" id="UP000054630"/>
    </source>
</evidence>
<gene>
    <name evidence="1" type="ORF">T07_4522</name>
</gene>
<evidence type="ECO:0000313" key="1">
    <source>
        <dbReference type="EMBL" id="KRX16872.1"/>
    </source>
</evidence>
<dbReference type="AlphaFoldDB" id="A0A0V0RR54"/>
<dbReference type="Proteomes" id="UP000054630">
    <property type="component" value="Unassembled WGS sequence"/>
</dbReference>
<protein>
    <submittedName>
        <fullName evidence="1">Uncharacterized protein</fullName>
    </submittedName>
</protein>
<accession>A0A0V0RR54</accession>
<sequence>MVVDDKWIRLFGRQNRYHVFDFRVQRGEFGFEIVAVRPEAFHTPPTPLINRVGPLAPVSFVPFGQIFRERGQLTTVGVELAVQSRLQRSTTVDELPAQRQRFGRVHRSTTTTTTITLVEVEQADRPQPHLSQRVFHAHERLHTTAHLTEVHFEQAVRETVVAQRRLQPLQTTAGEAVRVGGKCTAGEIIDAASRLTVVEDLQVQIGRVEFELVDVFHNARFERTAVERVHETAHAVHFGQQRAKLIHVREAFRFHLFRHVIETFQIA</sequence>
<name>A0A0V0RR54_9BILA</name>
<comment type="caution">
    <text evidence="1">The sequence shown here is derived from an EMBL/GenBank/DDBJ whole genome shotgun (WGS) entry which is preliminary data.</text>
</comment>
<dbReference type="EMBL" id="JYDL01000098">
    <property type="protein sequence ID" value="KRX16872.1"/>
    <property type="molecule type" value="Genomic_DNA"/>
</dbReference>
<dbReference type="OrthoDB" id="10278931at2759"/>
<keyword evidence="2" id="KW-1185">Reference proteome</keyword>